<keyword evidence="9 12" id="KW-0479">Metal-binding</keyword>
<feature type="binding site" evidence="11">
    <location>
        <position position="211"/>
    </location>
    <ligand>
        <name>substrate</name>
    </ligand>
</feature>
<feature type="binding site" evidence="11">
    <location>
        <position position="172"/>
    </location>
    <ligand>
        <name>substrate</name>
    </ligand>
</feature>
<comment type="catalytic activity">
    <reaction evidence="9">
        <text>5-amino-6-(5-phospho-D-ribitylamino)uracil + NADP(+) = 5-amino-6-(5-phospho-D-ribosylamino)uracil + NADPH + H(+)</text>
        <dbReference type="Rhea" id="RHEA:17845"/>
        <dbReference type="ChEBI" id="CHEBI:15378"/>
        <dbReference type="ChEBI" id="CHEBI:57783"/>
        <dbReference type="ChEBI" id="CHEBI:58349"/>
        <dbReference type="ChEBI" id="CHEBI:58421"/>
        <dbReference type="ChEBI" id="CHEBI:58453"/>
        <dbReference type="EC" id="1.1.1.193"/>
    </reaction>
</comment>
<keyword evidence="9 12" id="KW-0862">Zinc</keyword>
<evidence type="ECO:0000256" key="1">
    <source>
        <dbReference type="ARBA" id="ARBA00002151"/>
    </source>
</evidence>
<feature type="binding site" evidence="11">
    <location>
        <position position="158"/>
    </location>
    <ligand>
        <name>NADP(+)</name>
        <dbReference type="ChEBI" id="CHEBI:58349"/>
    </ligand>
</feature>
<dbReference type="Pfam" id="PF00383">
    <property type="entry name" value="dCMP_cyt_deam_1"/>
    <property type="match status" value="1"/>
</dbReference>
<dbReference type="InterPro" id="IPR016193">
    <property type="entry name" value="Cytidine_deaminase-like"/>
</dbReference>
<dbReference type="EC" id="3.5.4.26" evidence="9"/>
<dbReference type="UniPathway" id="UPA00275">
    <property type="reaction ID" value="UER00401"/>
</dbReference>
<dbReference type="OrthoDB" id="9800865at2"/>
<protein>
    <recommendedName>
        <fullName evidence="9">Riboflavin biosynthesis protein RibD</fullName>
    </recommendedName>
    <domain>
        <recommendedName>
            <fullName evidence="9">Diaminohydroxyphosphoribosylaminopyrimidine deaminase</fullName>
            <shortName evidence="9">DRAP deaminase</shortName>
            <ecNumber evidence="9">3.5.4.26</ecNumber>
        </recommendedName>
        <alternativeName>
            <fullName evidence="9">Riboflavin-specific deaminase</fullName>
        </alternativeName>
    </domain>
    <domain>
        <recommendedName>
            <fullName evidence="9">5-amino-6-(5-phosphoribosylamino)uracil reductase</fullName>
            <ecNumber evidence="9">1.1.1.193</ecNumber>
        </recommendedName>
        <alternativeName>
            <fullName evidence="9">HTP reductase</fullName>
        </alternativeName>
    </domain>
</protein>
<dbReference type="InterPro" id="IPR004794">
    <property type="entry name" value="Eubact_RibD"/>
</dbReference>
<reference evidence="16" key="1">
    <citation type="submission" date="2015-02" db="EMBL/GenBank/DDBJ databases">
        <title>Description and complete genome sequence of the first cultured representative of the subdivision 5 of the Verrucomicrobia phylum.</title>
        <authorList>
            <person name="Spring S."/>
            <person name="Bunk B."/>
            <person name="Sproer C."/>
            <person name="Klenk H.-P."/>
        </authorList>
    </citation>
    <scope>NUCLEOTIDE SEQUENCE [LARGE SCALE GENOMIC DNA]</scope>
    <source>
        <strain evidence="16">L21-Fru-AB</strain>
    </source>
</reference>
<evidence type="ECO:0000256" key="4">
    <source>
        <dbReference type="ARBA" id="ARBA00005259"/>
    </source>
</evidence>
<evidence type="ECO:0000259" key="14">
    <source>
        <dbReference type="PROSITE" id="PS51747"/>
    </source>
</evidence>
<feature type="binding site" evidence="12">
    <location>
        <position position="88"/>
    </location>
    <ligand>
        <name>Zn(2+)</name>
        <dbReference type="ChEBI" id="CHEBI:29105"/>
        <note>catalytic</note>
    </ligand>
</feature>
<dbReference type="NCBIfam" id="TIGR00326">
    <property type="entry name" value="eubact_ribD"/>
    <property type="match status" value="1"/>
</dbReference>
<dbReference type="PROSITE" id="PS51747">
    <property type="entry name" value="CYT_DCMP_DEAMINASES_2"/>
    <property type="match status" value="1"/>
</dbReference>
<feature type="binding site" evidence="11">
    <location>
        <begin position="293"/>
        <end position="299"/>
    </location>
    <ligand>
        <name>NADP(+)</name>
        <dbReference type="ChEBI" id="CHEBI:58349"/>
    </ligand>
</feature>
<dbReference type="EMBL" id="CP010904">
    <property type="protein sequence ID" value="AKJ65017.1"/>
    <property type="molecule type" value="Genomic_DNA"/>
</dbReference>
<dbReference type="GO" id="GO:0009231">
    <property type="term" value="P:riboflavin biosynthetic process"/>
    <property type="evidence" value="ECO:0007669"/>
    <property type="project" value="UniProtKB-UniPathway"/>
</dbReference>
<evidence type="ECO:0000256" key="6">
    <source>
        <dbReference type="ARBA" id="ARBA00022857"/>
    </source>
</evidence>
<dbReference type="NCBIfam" id="TIGR00227">
    <property type="entry name" value="ribD_Cterm"/>
    <property type="match status" value="1"/>
</dbReference>
<feature type="binding site" evidence="12">
    <location>
        <position position="50"/>
    </location>
    <ligand>
        <name>Zn(2+)</name>
        <dbReference type="ChEBI" id="CHEBI:29105"/>
        <note>catalytic</note>
    </ligand>
</feature>
<dbReference type="GO" id="GO:0008835">
    <property type="term" value="F:diaminohydroxyphosphoribosylaminopyrimidine deaminase activity"/>
    <property type="evidence" value="ECO:0007669"/>
    <property type="project" value="UniProtKB-EC"/>
</dbReference>
<keyword evidence="6 9" id="KW-0521">NADP</keyword>
<evidence type="ECO:0000313" key="15">
    <source>
        <dbReference type="EMBL" id="AKJ65017.1"/>
    </source>
</evidence>
<comment type="pathway">
    <text evidence="2 9">Cofactor biosynthesis; riboflavin biosynthesis; 5-amino-6-(D-ribitylamino)uracil from GTP: step 2/4.</text>
</comment>
<dbReference type="KEGG" id="vbl:L21SP4_01779"/>
<keyword evidence="16" id="KW-1185">Reference proteome</keyword>
<feature type="binding site" evidence="11">
    <location>
        <position position="204"/>
    </location>
    <ligand>
        <name>NADP(+)</name>
        <dbReference type="ChEBI" id="CHEBI:58349"/>
    </ligand>
</feature>
<feature type="region of interest" description="Disordered" evidence="13">
    <location>
        <begin position="359"/>
        <end position="394"/>
    </location>
</feature>
<evidence type="ECO:0000256" key="9">
    <source>
        <dbReference type="PIRNR" id="PIRNR006769"/>
    </source>
</evidence>
<keyword evidence="7 9" id="KW-0560">Oxidoreductase</keyword>
<accession>A0A0G3EHW5</accession>
<name>A0A0G3EHW5_9BACT</name>
<feature type="binding site" evidence="11">
    <location>
        <position position="208"/>
    </location>
    <ligand>
        <name>substrate</name>
    </ligand>
</feature>
<dbReference type="Gene3D" id="3.40.140.10">
    <property type="entry name" value="Cytidine Deaminase, domain 2"/>
    <property type="match status" value="1"/>
</dbReference>
<feature type="binding site" evidence="11">
    <location>
        <position position="174"/>
    </location>
    <ligand>
        <name>NADP(+)</name>
        <dbReference type="ChEBI" id="CHEBI:58349"/>
    </ligand>
</feature>
<dbReference type="GO" id="GO:0046872">
    <property type="term" value="F:metal ion binding"/>
    <property type="evidence" value="ECO:0007669"/>
    <property type="project" value="UniProtKB-KW"/>
</dbReference>
<dbReference type="EC" id="1.1.1.193" evidence="9"/>
<keyword evidence="9" id="KW-0378">Hydrolase</keyword>
<reference evidence="15 16" key="2">
    <citation type="journal article" date="2016" name="ISME J.">
        <title>Characterization of the first cultured representative of Verrucomicrobia subdivision 5 indicates the proposal of a novel phylum.</title>
        <authorList>
            <person name="Spring S."/>
            <person name="Bunk B."/>
            <person name="Sproer C."/>
            <person name="Schumann P."/>
            <person name="Rohde M."/>
            <person name="Tindall B.J."/>
            <person name="Klenk H.P."/>
        </authorList>
    </citation>
    <scope>NUCLEOTIDE SEQUENCE [LARGE SCALE GENOMIC DNA]</scope>
    <source>
        <strain evidence="15 16">L21-Fru-AB</strain>
    </source>
</reference>
<dbReference type="STRING" id="1307763.L21SP4_01779"/>
<comment type="similarity">
    <text evidence="5 9">In the C-terminal section; belongs to the HTP reductase family.</text>
</comment>
<dbReference type="PATRIC" id="fig|1609981.3.peg.1846"/>
<sequence length="394" mass="41989">MKDGRAMERALELARKGEGLTRPNPPVGAVLVRGGEEIAAGYHRRAGGPHAEAACLASAPRLTPAQWSQSTLYVTLEPCSTEGRTPPCTRAILEHGVGRVVVGTEDPNPSHAGEGLRELRAGGVDVECGVLRDEAEALIAPFAKWIVSGRPRVTLKLAMTADGRIADRDGRSRWISGPEARTCVQALRRRADAIMVGSGTVAHDDPSLLPRPAEGREPYRVILDADGRLHPGARVFQDEASARTLVFTPEGAPRGELPVEPIEVPETNGGCDPGAVLDTLGERGLLHVLCEGGGEIAAALAGAQLVDEYIFFMAPRILGGDARPAFAPMGLGLADARALKYEEICRVGEDLMIRAAKGHGDNRREWPQTGTEFTEEGGRKEAQNKGGRHVHGNH</sequence>
<dbReference type="Proteomes" id="UP000035268">
    <property type="component" value="Chromosome"/>
</dbReference>
<evidence type="ECO:0000256" key="8">
    <source>
        <dbReference type="ARBA" id="ARBA00023268"/>
    </source>
</evidence>
<keyword evidence="8" id="KW-0511">Multifunctional enzyme</keyword>
<evidence type="ECO:0000256" key="11">
    <source>
        <dbReference type="PIRSR" id="PIRSR006769-2"/>
    </source>
</evidence>
<evidence type="ECO:0000256" key="3">
    <source>
        <dbReference type="ARBA" id="ARBA00004910"/>
    </source>
</evidence>
<evidence type="ECO:0000256" key="7">
    <source>
        <dbReference type="ARBA" id="ARBA00023002"/>
    </source>
</evidence>
<organism evidence="15 16">
    <name type="scientific">Kiritimatiella glycovorans</name>
    <dbReference type="NCBI Taxonomy" id="1307763"/>
    <lineage>
        <taxon>Bacteria</taxon>
        <taxon>Pseudomonadati</taxon>
        <taxon>Kiritimatiellota</taxon>
        <taxon>Kiritimatiellia</taxon>
        <taxon>Kiritimatiellales</taxon>
        <taxon>Kiritimatiellaceae</taxon>
        <taxon>Kiritimatiella</taxon>
    </lineage>
</organism>
<dbReference type="PANTHER" id="PTHR38011:SF7">
    <property type="entry name" value="2,5-DIAMINO-6-RIBOSYLAMINO-4(3H)-PYRIMIDINONE 5'-PHOSPHATE REDUCTASE"/>
    <property type="match status" value="1"/>
</dbReference>
<comment type="similarity">
    <text evidence="4 9">In the N-terminal section; belongs to the cytidine and deoxycytidylate deaminase family.</text>
</comment>
<dbReference type="InterPro" id="IPR002125">
    <property type="entry name" value="CMP_dCMP_dom"/>
</dbReference>
<evidence type="ECO:0000256" key="13">
    <source>
        <dbReference type="SAM" id="MobiDB-lite"/>
    </source>
</evidence>
<proteinExistence type="inferred from homology"/>
<feature type="binding site" evidence="11">
    <location>
        <position position="291"/>
    </location>
    <ligand>
        <name>substrate</name>
    </ligand>
</feature>
<feature type="domain" description="CMP/dCMP-type deaminase" evidence="14">
    <location>
        <begin position="1"/>
        <end position="127"/>
    </location>
</feature>
<dbReference type="InterPro" id="IPR002734">
    <property type="entry name" value="RibDG_C"/>
</dbReference>
<dbReference type="Gene3D" id="3.40.430.10">
    <property type="entry name" value="Dihydrofolate Reductase, subunit A"/>
    <property type="match status" value="1"/>
</dbReference>
<feature type="binding site" evidence="11">
    <location>
        <position position="188"/>
    </location>
    <ligand>
        <name>substrate</name>
    </ligand>
</feature>
<evidence type="ECO:0000256" key="5">
    <source>
        <dbReference type="ARBA" id="ARBA00007417"/>
    </source>
</evidence>
<evidence type="ECO:0000256" key="10">
    <source>
        <dbReference type="PIRSR" id="PIRSR006769-1"/>
    </source>
</evidence>
<comment type="pathway">
    <text evidence="3 9">Cofactor biosynthesis; riboflavin biosynthesis; 5-amino-6-(D-ribitylamino)uracil from GTP: step 3/4.</text>
</comment>
<dbReference type="GO" id="GO:0008703">
    <property type="term" value="F:5-amino-6-(5-phosphoribosylamino)uracil reductase activity"/>
    <property type="evidence" value="ECO:0007669"/>
    <property type="project" value="UniProtKB-EC"/>
</dbReference>
<feature type="binding site" evidence="12">
    <location>
        <position position="79"/>
    </location>
    <ligand>
        <name>Zn(2+)</name>
        <dbReference type="ChEBI" id="CHEBI:29105"/>
        <note>catalytic</note>
    </ligand>
</feature>
<dbReference type="Pfam" id="PF01872">
    <property type="entry name" value="RibD_C"/>
    <property type="match status" value="1"/>
</dbReference>
<comment type="cofactor">
    <cofactor evidence="9 12">
        <name>Zn(2+)</name>
        <dbReference type="ChEBI" id="CHEBI:29105"/>
    </cofactor>
    <text evidence="9 12">Binds 1 zinc ion.</text>
</comment>
<feature type="binding site" evidence="11">
    <location>
        <position position="200"/>
    </location>
    <ligand>
        <name>NADP(+)</name>
        <dbReference type="ChEBI" id="CHEBI:58349"/>
    </ligand>
</feature>
<comment type="function">
    <text evidence="1 9">Converts 2,5-diamino-6-(ribosylamino)-4(3h)-pyrimidinone 5'-phosphate into 5-amino-6-(ribosylamino)-2,4(1h,3h)-pyrimidinedione 5'-phosphate.</text>
</comment>
<dbReference type="GO" id="GO:0050661">
    <property type="term" value="F:NADP binding"/>
    <property type="evidence" value="ECO:0007669"/>
    <property type="project" value="InterPro"/>
</dbReference>
<dbReference type="PIRSF" id="PIRSF006769">
    <property type="entry name" value="RibD"/>
    <property type="match status" value="1"/>
</dbReference>
<comment type="catalytic activity">
    <reaction evidence="9">
        <text>2,5-diamino-6-hydroxy-4-(5-phosphoribosylamino)-pyrimidine + H2O + H(+) = 5-amino-6-(5-phospho-D-ribosylamino)uracil + NH4(+)</text>
        <dbReference type="Rhea" id="RHEA:21868"/>
        <dbReference type="ChEBI" id="CHEBI:15377"/>
        <dbReference type="ChEBI" id="CHEBI:15378"/>
        <dbReference type="ChEBI" id="CHEBI:28938"/>
        <dbReference type="ChEBI" id="CHEBI:58453"/>
        <dbReference type="ChEBI" id="CHEBI:58614"/>
        <dbReference type="EC" id="3.5.4.26"/>
    </reaction>
</comment>
<dbReference type="RefSeq" id="WP_052882287.1">
    <property type="nucleotide sequence ID" value="NZ_CP010904.1"/>
</dbReference>
<dbReference type="PANTHER" id="PTHR38011">
    <property type="entry name" value="DIHYDROFOLATE REDUCTASE FAMILY PROTEIN (AFU_ORTHOLOGUE AFUA_8G06820)"/>
    <property type="match status" value="1"/>
</dbReference>
<gene>
    <name evidence="15" type="primary">ribD</name>
    <name evidence="15" type="ORF">L21SP4_01779</name>
</gene>
<dbReference type="InterPro" id="IPR050765">
    <property type="entry name" value="Riboflavin_Biosynth_HTPR"/>
</dbReference>
<dbReference type="CDD" id="cd01284">
    <property type="entry name" value="Riboflavin_deaminase-reductase"/>
    <property type="match status" value="1"/>
</dbReference>
<dbReference type="InterPro" id="IPR011549">
    <property type="entry name" value="RibD_C"/>
</dbReference>
<dbReference type="AlphaFoldDB" id="A0A0G3EHW5"/>
<dbReference type="SUPFAM" id="SSF53927">
    <property type="entry name" value="Cytidine deaminase-like"/>
    <property type="match status" value="1"/>
</dbReference>
<evidence type="ECO:0000256" key="12">
    <source>
        <dbReference type="PIRSR" id="PIRSR006769-3"/>
    </source>
</evidence>
<feature type="active site" description="Proton donor" evidence="10">
    <location>
        <position position="52"/>
    </location>
</feature>
<evidence type="ECO:0000256" key="2">
    <source>
        <dbReference type="ARBA" id="ARBA00004882"/>
    </source>
</evidence>
<dbReference type="SUPFAM" id="SSF53597">
    <property type="entry name" value="Dihydrofolate reductase-like"/>
    <property type="match status" value="1"/>
</dbReference>
<evidence type="ECO:0000313" key="16">
    <source>
        <dbReference type="Proteomes" id="UP000035268"/>
    </source>
</evidence>
<dbReference type="InterPro" id="IPR024072">
    <property type="entry name" value="DHFR-like_dom_sf"/>
</dbReference>
<keyword evidence="9" id="KW-0686">Riboflavin biosynthesis</keyword>